<feature type="transmembrane region" description="Helical" evidence="6">
    <location>
        <begin position="115"/>
        <end position="133"/>
    </location>
</feature>
<feature type="transmembrane region" description="Helical" evidence="6">
    <location>
        <begin position="440"/>
        <end position="459"/>
    </location>
</feature>
<dbReference type="PANTHER" id="PTHR30250:SF11">
    <property type="entry name" value="O-ANTIGEN TRANSPORTER-RELATED"/>
    <property type="match status" value="1"/>
</dbReference>
<feature type="transmembrane region" description="Helical" evidence="6">
    <location>
        <begin position="357"/>
        <end position="376"/>
    </location>
</feature>
<feature type="transmembrane region" description="Helical" evidence="6">
    <location>
        <begin position="49"/>
        <end position="72"/>
    </location>
</feature>
<sequence length="475" mass="51538">MSEQAGRLGSRTVLNASLILAVRVVSRLVALVVVLKLASHLGAERYGQYATLIAYSALVSVVADFGLSSLYTREAARAPGRLPTYLGTLLLGKLPLAAAAAALLGAALLSARLGGLFLPGALLLALTTYATLIRNTFYAQGRLEFEAVAILAETVIQAGGIFLGARFGQGIAYFVWVYAASYGFTCVYSLLVIRLAGLAKGSTGVDGQLLRTWLKLAFPFALGSFLTNLYFRADVPILQHFRAYQEVGWYQLAYKPFEALQFVPLAVQAVVYPLLGVYHQEPGPRLAVAYGRFFKILILLGWPLSVGTLLLAHPIGRLFRLFPESEPSLRILSLAIVFLFANSCFTAMLYAIDRQDLFAWATGIAVVVNIGLNLILIPIYGYLAASATTVVTEAAFSVAGWYFVGRRLNLPFVRLSWRILLAGLIMGVVLVPLAGRSIFLSAPAGALVYGLGLVLLRAIEREELDLFLRGLRLRR</sequence>
<comment type="subcellular location">
    <subcellularLocation>
        <location evidence="1">Cell membrane</location>
        <topology evidence="1">Multi-pass membrane protein</topology>
    </subcellularLocation>
</comment>
<evidence type="ECO:0000256" key="4">
    <source>
        <dbReference type="ARBA" id="ARBA00022989"/>
    </source>
</evidence>
<feature type="transmembrane region" description="Helical" evidence="6">
    <location>
        <begin position="382"/>
        <end position="403"/>
    </location>
</feature>
<evidence type="ECO:0000256" key="2">
    <source>
        <dbReference type="ARBA" id="ARBA00022475"/>
    </source>
</evidence>
<dbReference type="Pfam" id="PF01943">
    <property type="entry name" value="Polysacc_synt"/>
    <property type="match status" value="1"/>
</dbReference>
<reference evidence="7 8" key="1">
    <citation type="submission" date="2020-10" db="EMBL/GenBank/DDBJ databases">
        <title>Ca. Dormibacterota MAGs.</title>
        <authorList>
            <person name="Montgomery K."/>
        </authorList>
    </citation>
    <scope>NUCLEOTIDE SEQUENCE [LARGE SCALE GENOMIC DNA]</scope>
    <source>
        <strain evidence="7">SC8811_S16_3</strain>
    </source>
</reference>
<dbReference type="GO" id="GO:0005886">
    <property type="term" value="C:plasma membrane"/>
    <property type="evidence" value="ECO:0007669"/>
    <property type="project" value="UniProtKB-SubCell"/>
</dbReference>
<feature type="transmembrane region" description="Helical" evidence="6">
    <location>
        <begin position="84"/>
        <end position="109"/>
    </location>
</feature>
<feature type="transmembrane region" description="Helical" evidence="6">
    <location>
        <begin position="415"/>
        <end position="434"/>
    </location>
</feature>
<gene>
    <name evidence="7" type="ORF">JF888_16025</name>
</gene>
<feature type="transmembrane region" description="Helical" evidence="6">
    <location>
        <begin position="213"/>
        <end position="231"/>
    </location>
</feature>
<feature type="transmembrane region" description="Helical" evidence="6">
    <location>
        <begin position="290"/>
        <end position="311"/>
    </location>
</feature>
<dbReference type="Proteomes" id="UP000620075">
    <property type="component" value="Unassembled WGS sequence"/>
</dbReference>
<organism evidence="7 8">
    <name type="scientific">Candidatus Dormiibacter inghamiae</name>
    <dbReference type="NCBI Taxonomy" id="3127013"/>
    <lineage>
        <taxon>Bacteria</taxon>
        <taxon>Bacillati</taxon>
        <taxon>Candidatus Dormiibacterota</taxon>
        <taxon>Candidatus Dormibacteria</taxon>
        <taxon>Candidatus Dormibacterales</taxon>
        <taxon>Candidatus Dormibacteraceae</taxon>
        <taxon>Candidatus Dormiibacter</taxon>
    </lineage>
</organism>
<keyword evidence="2" id="KW-1003">Cell membrane</keyword>
<feature type="transmembrane region" description="Helical" evidence="6">
    <location>
        <begin position="171"/>
        <end position="193"/>
    </location>
</feature>
<keyword evidence="4 6" id="KW-1133">Transmembrane helix</keyword>
<feature type="transmembrane region" description="Helical" evidence="6">
    <location>
        <begin position="331"/>
        <end position="350"/>
    </location>
</feature>
<accession>A0A934KCG3</accession>
<dbReference type="EMBL" id="JAEKNQ010000064">
    <property type="protein sequence ID" value="MBJ7604662.1"/>
    <property type="molecule type" value="Genomic_DNA"/>
</dbReference>
<comment type="caution">
    <text evidence="7">The sequence shown here is derived from an EMBL/GenBank/DDBJ whole genome shotgun (WGS) entry which is preliminary data.</text>
</comment>
<dbReference type="InterPro" id="IPR002797">
    <property type="entry name" value="Polysacc_synth"/>
</dbReference>
<evidence type="ECO:0000256" key="5">
    <source>
        <dbReference type="ARBA" id="ARBA00023136"/>
    </source>
</evidence>
<dbReference type="PANTHER" id="PTHR30250">
    <property type="entry name" value="PST FAMILY PREDICTED COLANIC ACID TRANSPORTER"/>
    <property type="match status" value="1"/>
</dbReference>
<evidence type="ECO:0000256" key="3">
    <source>
        <dbReference type="ARBA" id="ARBA00022692"/>
    </source>
</evidence>
<keyword evidence="5 6" id="KW-0472">Membrane</keyword>
<evidence type="ECO:0000256" key="1">
    <source>
        <dbReference type="ARBA" id="ARBA00004651"/>
    </source>
</evidence>
<name>A0A934KCG3_9BACT</name>
<keyword evidence="3 6" id="KW-0812">Transmembrane</keyword>
<dbReference type="CDD" id="cd13128">
    <property type="entry name" value="MATE_Wzx_like"/>
    <property type="match status" value="1"/>
</dbReference>
<evidence type="ECO:0000313" key="8">
    <source>
        <dbReference type="Proteomes" id="UP000620075"/>
    </source>
</evidence>
<evidence type="ECO:0000313" key="7">
    <source>
        <dbReference type="EMBL" id="MBJ7604662.1"/>
    </source>
</evidence>
<feature type="transmembrane region" description="Helical" evidence="6">
    <location>
        <begin position="12"/>
        <end position="37"/>
    </location>
</feature>
<proteinExistence type="predicted"/>
<dbReference type="RefSeq" id="WP_338182640.1">
    <property type="nucleotide sequence ID" value="NZ_JAEKNQ010000064.1"/>
</dbReference>
<dbReference type="AlphaFoldDB" id="A0A934KCG3"/>
<evidence type="ECO:0000256" key="6">
    <source>
        <dbReference type="SAM" id="Phobius"/>
    </source>
</evidence>
<dbReference type="InterPro" id="IPR050833">
    <property type="entry name" value="Poly_Biosynth_Transport"/>
</dbReference>
<protein>
    <submittedName>
        <fullName evidence="7">Flippase</fullName>
    </submittedName>
</protein>